<evidence type="ECO:0000313" key="2">
    <source>
        <dbReference type="Proteomes" id="UP000789366"/>
    </source>
</evidence>
<feature type="non-terminal residue" evidence="1">
    <location>
        <position position="1"/>
    </location>
</feature>
<dbReference type="EMBL" id="CAJVPW010054705">
    <property type="protein sequence ID" value="CAG8772098.1"/>
    <property type="molecule type" value="Genomic_DNA"/>
</dbReference>
<comment type="caution">
    <text evidence="1">The sequence shown here is derived from an EMBL/GenBank/DDBJ whole genome shotgun (WGS) entry which is preliminary data.</text>
</comment>
<proteinExistence type="predicted"/>
<feature type="non-terminal residue" evidence="1">
    <location>
        <position position="162"/>
    </location>
</feature>
<sequence length="162" mass="19043">SFKKTVLENTNCTNGFAAAIFHAYNYHKHLHLSPDDIWLTVAQGVSHHINKNSEKFRDRLVMKTDEYMEKIELKELLECDFSTTTSSSLTASRIVLLDTIKAYFSYRLISKCGIPKVTLEGTLKYWNKLQEKVIQLRKLNLELDFWLNRLEPVIWKLVETYR</sequence>
<organism evidence="1 2">
    <name type="scientific">Cetraspora pellucida</name>
    <dbReference type="NCBI Taxonomy" id="1433469"/>
    <lineage>
        <taxon>Eukaryota</taxon>
        <taxon>Fungi</taxon>
        <taxon>Fungi incertae sedis</taxon>
        <taxon>Mucoromycota</taxon>
        <taxon>Glomeromycotina</taxon>
        <taxon>Glomeromycetes</taxon>
        <taxon>Diversisporales</taxon>
        <taxon>Gigasporaceae</taxon>
        <taxon>Cetraspora</taxon>
    </lineage>
</organism>
<accession>A0ACA9R0V3</accession>
<gene>
    <name evidence="1" type="ORF">SPELUC_LOCUS15841</name>
</gene>
<dbReference type="Proteomes" id="UP000789366">
    <property type="component" value="Unassembled WGS sequence"/>
</dbReference>
<evidence type="ECO:0000313" key="1">
    <source>
        <dbReference type="EMBL" id="CAG8772098.1"/>
    </source>
</evidence>
<name>A0ACA9R0V3_9GLOM</name>
<keyword evidence="2" id="KW-1185">Reference proteome</keyword>
<reference evidence="1" key="1">
    <citation type="submission" date="2021-06" db="EMBL/GenBank/DDBJ databases">
        <authorList>
            <person name="Kallberg Y."/>
            <person name="Tangrot J."/>
            <person name="Rosling A."/>
        </authorList>
    </citation>
    <scope>NUCLEOTIDE SEQUENCE</scope>
    <source>
        <strain evidence="1">28 12/20/2015</strain>
    </source>
</reference>
<protein>
    <submittedName>
        <fullName evidence="1">11435_t:CDS:1</fullName>
    </submittedName>
</protein>